<dbReference type="GO" id="GO:0006412">
    <property type="term" value="P:translation"/>
    <property type="evidence" value="ECO:0007669"/>
    <property type="project" value="InterPro"/>
</dbReference>
<keyword evidence="2" id="KW-0689">Ribosomal protein</keyword>
<sequence length="234" mass="27801">MTLSRKFCARCVQWRIVLLPKPVTYIGASRISQTTCVHYPKTVREPTYPSIKTRLAQTNFKSKKLYDIPLTAQEMRKPWEYPTQVDQYAEWKHKRWYDVLYRKWVETCPKPDRDFTITRKSKRDILFQAENFPAPNISYYYQYLTHTKYVHGMPFNIEHAPVDEKHLNSLREFVNDRLLLRNHELKNSEQNAFTKHTSDEKLMSETISYIVAILSSSNPQLTSCEIDLKPENSM</sequence>
<keyword evidence="6" id="KW-1185">Reference proteome</keyword>
<protein>
    <submittedName>
        <fullName evidence="5">Uncharacterized protein</fullName>
    </submittedName>
</protein>
<evidence type="ECO:0000313" key="6">
    <source>
        <dbReference type="Proteomes" id="UP000008144"/>
    </source>
</evidence>
<reference evidence="5" key="2">
    <citation type="submission" date="2025-08" db="UniProtKB">
        <authorList>
            <consortium name="Ensembl"/>
        </authorList>
    </citation>
    <scope>IDENTIFICATION</scope>
</reference>
<dbReference type="Pfam" id="PF07147">
    <property type="entry name" value="PDCD9"/>
    <property type="match status" value="1"/>
</dbReference>
<evidence type="ECO:0000256" key="3">
    <source>
        <dbReference type="ARBA" id="ARBA00023128"/>
    </source>
</evidence>
<comment type="subcellular location">
    <subcellularLocation>
        <location evidence="1">Mitochondrion</location>
    </subcellularLocation>
</comment>
<dbReference type="GO" id="GO:0005739">
    <property type="term" value="C:mitochondrion"/>
    <property type="evidence" value="ECO:0007669"/>
    <property type="project" value="UniProtKB-SubCell"/>
</dbReference>
<proteinExistence type="predicted"/>
<dbReference type="Proteomes" id="UP000008144">
    <property type="component" value="Unassembled WGS sequence"/>
</dbReference>
<dbReference type="Ensembl" id="ENSCINT00000017662.3">
    <property type="protein sequence ID" value="ENSCINP00000017662.3"/>
    <property type="gene ID" value="ENSCING00000008649.3"/>
</dbReference>
<dbReference type="GO" id="GO:0003735">
    <property type="term" value="F:structural constituent of ribosome"/>
    <property type="evidence" value="ECO:0007669"/>
    <property type="project" value="InterPro"/>
</dbReference>
<evidence type="ECO:0000256" key="2">
    <source>
        <dbReference type="ARBA" id="ARBA00022980"/>
    </source>
</evidence>
<reference evidence="6" key="1">
    <citation type="journal article" date="2002" name="Science">
        <title>The draft genome of Ciona intestinalis: insights into chordate and vertebrate origins.</title>
        <authorList>
            <person name="Dehal P."/>
            <person name="Satou Y."/>
            <person name="Campbell R.K."/>
            <person name="Chapman J."/>
            <person name="Degnan B."/>
            <person name="De Tomaso A."/>
            <person name="Davidson B."/>
            <person name="Di Gregorio A."/>
            <person name="Gelpke M."/>
            <person name="Goodstein D.M."/>
            <person name="Harafuji N."/>
            <person name="Hastings K.E."/>
            <person name="Ho I."/>
            <person name="Hotta K."/>
            <person name="Huang W."/>
            <person name="Kawashima T."/>
            <person name="Lemaire P."/>
            <person name="Martinez D."/>
            <person name="Meinertzhagen I.A."/>
            <person name="Necula S."/>
            <person name="Nonaka M."/>
            <person name="Putnam N."/>
            <person name="Rash S."/>
            <person name="Saiga H."/>
            <person name="Satake M."/>
            <person name="Terry A."/>
            <person name="Yamada L."/>
            <person name="Wang H.G."/>
            <person name="Awazu S."/>
            <person name="Azumi K."/>
            <person name="Boore J."/>
            <person name="Branno M."/>
            <person name="Chin-Bow S."/>
            <person name="DeSantis R."/>
            <person name="Doyle S."/>
            <person name="Francino P."/>
            <person name="Keys D.N."/>
            <person name="Haga S."/>
            <person name="Hayashi H."/>
            <person name="Hino K."/>
            <person name="Imai K.S."/>
            <person name="Inaba K."/>
            <person name="Kano S."/>
            <person name="Kobayashi K."/>
            <person name="Kobayashi M."/>
            <person name="Lee B.I."/>
            <person name="Makabe K.W."/>
            <person name="Manohar C."/>
            <person name="Matassi G."/>
            <person name="Medina M."/>
            <person name="Mochizuki Y."/>
            <person name="Mount S."/>
            <person name="Morishita T."/>
            <person name="Miura S."/>
            <person name="Nakayama A."/>
            <person name="Nishizaka S."/>
            <person name="Nomoto H."/>
            <person name="Ohta F."/>
            <person name="Oishi K."/>
            <person name="Rigoutsos I."/>
            <person name="Sano M."/>
            <person name="Sasaki A."/>
            <person name="Sasakura Y."/>
            <person name="Shoguchi E."/>
            <person name="Shin-i T."/>
            <person name="Spagnuolo A."/>
            <person name="Stainier D."/>
            <person name="Suzuki M.M."/>
            <person name="Tassy O."/>
            <person name="Takatori N."/>
            <person name="Tokuoka M."/>
            <person name="Yagi K."/>
            <person name="Yoshizaki F."/>
            <person name="Wada S."/>
            <person name="Zhang C."/>
            <person name="Hyatt P.D."/>
            <person name="Larimer F."/>
            <person name="Detter C."/>
            <person name="Doggett N."/>
            <person name="Glavina T."/>
            <person name="Hawkins T."/>
            <person name="Richardson P."/>
            <person name="Lucas S."/>
            <person name="Kohara Y."/>
            <person name="Levine M."/>
            <person name="Satoh N."/>
            <person name="Rokhsar D.S."/>
        </authorList>
    </citation>
    <scope>NUCLEOTIDE SEQUENCE [LARGE SCALE GENOMIC DNA]</scope>
</reference>
<name>F6ZYI1_CIOIN</name>
<organism evidence="5 6">
    <name type="scientific">Ciona intestinalis</name>
    <name type="common">Transparent sea squirt</name>
    <name type="synonym">Ascidia intestinalis</name>
    <dbReference type="NCBI Taxonomy" id="7719"/>
    <lineage>
        <taxon>Eukaryota</taxon>
        <taxon>Metazoa</taxon>
        <taxon>Chordata</taxon>
        <taxon>Tunicata</taxon>
        <taxon>Ascidiacea</taxon>
        <taxon>Phlebobranchia</taxon>
        <taxon>Cionidae</taxon>
        <taxon>Ciona</taxon>
    </lineage>
</organism>
<evidence type="ECO:0000256" key="1">
    <source>
        <dbReference type="ARBA" id="ARBA00004173"/>
    </source>
</evidence>
<reference evidence="5" key="3">
    <citation type="submission" date="2025-09" db="UniProtKB">
        <authorList>
            <consortium name="Ensembl"/>
        </authorList>
    </citation>
    <scope>IDENTIFICATION</scope>
</reference>
<keyword evidence="3" id="KW-0496">Mitochondrion</keyword>
<dbReference type="InterPro" id="IPR039982">
    <property type="entry name" value="Ribosomal_mL65"/>
</dbReference>
<dbReference type="HOGENOM" id="CLU_1187309_0_0_1"/>
<dbReference type="InParanoid" id="F6ZYI1"/>
<evidence type="ECO:0000256" key="4">
    <source>
        <dbReference type="ARBA" id="ARBA00023274"/>
    </source>
</evidence>
<dbReference type="GeneTree" id="ENSGT00390000001442"/>
<dbReference type="GO" id="GO:0005840">
    <property type="term" value="C:ribosome"/>
    <property type="evidence" value="ECO:0007669"/>
    <property type="project" value="UniProtKB-KW"/>
</dbReference>
<dbReference type="AlphaFoldDB" id="F6ZYI1"/>
<dbReference type="InterPro" id="IPR010793">
    <property type="entry name" value="Ribosomal_mL37/mL65"/>
</dbReference>
<evidence type="ECO:0000313" key="5">
    <source>
        <dbReference type="Ensembl" id="ENSCINP00000017662.3"/>
    </source>
</evidence>
<accession>F6ZYI1</accession>
<dbReference type="GO" id="GO:1990904">
    <property type="term" value="C:ribonucleoprotein complex"/>
    <property type="evidence" value="ECO:0007669"/>
    <property type="project" value="UniProtKB-KW"/>
</dbReference>
<dbReference type="PANTHER" id="PTHR13014">
    <property type="entry name" value="MITOCHONDRIAL 28S RIBOSOMAL PROTEIN S30/P52 PRO-APOTOTIC PROTEIN"/>
    <property type="match status" value="1"/>
</dbReference>
<keyword evidence="4" id="KW-0687">Ribonucleoprotein</keyword>
<dbReference type="PANTHER" id="PTHR13014:SF3">
    <property type="entry name" value="LARGE RIBOSOMAL SUBUNIT PROTEIN ML65"/>
    <property type="match status" value="1"/>
</dbReference>